<dbReference type="Proteomes" id="UP001301958">
    <property type="component" value="Unassembled WGS sequence"/>
</dbReference>
<dbReference type="Gene3D" id="3.30.530.20">
    <property type="match status" value="1"/>
</dbReference>
<feature type="compositionally biased region" description="Acidic residues" evidence="1">
    <location>
        <begin position="430"/>
        <end position="441"/>
    </location>
</feature>
<feature type="compositionally biased region" description="Acidic residues" evidence="1">
    <location>
        <begin position="326"/>
        <end position="345"/>
    </location>
</feature>
<evidence type="ECO:0000256" key="1">
    <source>
        <dbReference type="SAM" id="MobiDB-lite"/>
    </source>
</evidence>
<feature type="compositionally biased region" description="Polar residues" evidence="1">
    <location>
        <begin position="61"/>
        <end position="72"/>
    </location>
</feature>
<evidence type="ECO:0000313" key="3">
    <source>
        <dbReference type="EMBL" id="KAK4230869.1"/>
    </source>
</evidence>
<proteinExistence type="predicted"/>
<feature type="region of interest" description="Disordered" evidence="1">
    <location>
        <begin position="42"/>
        <end position="73"/>
    </location>
</feature>
<organism evidence="3 4">
    <name type="scientific">Podospora fimiseda</name>
    <dbReference type="NCBI Taxonomy" id="252190"/>
    <lineage>
        <taxon>Eukaryota</taxon>
        <taxon>Fungi</taxon>
        <taxon>Dikarya</taxon>
        <taxon>Ascomycota</taxon>
        <taxon>Pezizomycotina</taxon>
        <taxon>Sordariomycetes</taxon>
        <taxon>Sordariomycetidae</taxon>
        <taxon>Sordariales</taxon>
        <taxon>Podosporaceae</taxon>
        <taxon>Podospora</taxon>
    </lineage>
</organism>
<feature type="region of interest" description="Disordered" evidence="1">
    <location>
        <begin position="326"/>
        <end position="388"/>
    </location>
</feature>
<dbReference type="AlphaFoldDB" id="A0AAN7H7B1"/>
<feature type="domain" description="DUF3074" evidence="2">
    <location>
        <begin position="112"/>
        <end position="319"/>
    </location>
</feature>
<reference evidence="3" key="1">
    <citation type="journal article" date="2023" name="Mol. Phylogenet. Evol.">
        <title>Genome-scale phylogeny and comparative genomics of the fungal order Sordariales.</title>
        <authorList>
            <person name="Hensen N."/>
            <person name="Bonometti L."/>
            <person name="Westerberg I."/>
            <person name="Brannstrom I.O."/>
            <person name="Guillou S."/>
            <person name="Cros-Aarteil S."/>
            <person name="Calhoun S."/>
            <person name="Haridas S."/>
            <person name="Kuo A."/>
            <person name="Mondo S."/>
            <person name="Pangilinan J."/>
            <person name="Riley R."/>
            <person name="LaButti K."/>
            <person name="Andreopoulos B."/>
            <person name="Lipzen A."/>
            <person name="Chen C."/>
            <person name="Yan M."/>
            <person name="Daum C."/>
            <person name="Ng V."/>
            <person name="Clum A."/>
            <person name="Steindorff A."/>
            <person name="Ohm R.A."/>
            <person name="Martin F."/>
            <person name="Silar P."/>
            <person name="Natvig D.O."/>
            <person name="Lalanne C."/>
            <person name="Gautier V."/>
            <person name="Ament-Velasquez S.L."/>
            <person name="Kruys A."/>
            <person name="Hutchinson M.I."/>
            <person name="Powell A.J."/>
            <person name="Barry K."/>
            <person name="Miller A.N."/>
            <person name="Grigoriev I.V."/>
            <person name="Debuchy R."/>
            <person name="Gladieux P."/>
            <person name="Hiltunen Thoren M."/>
            <person name="Johannesson H."/>
        </authorList>
    </citation>
    <scope>NUCLEOTIDE SEQUENCE</scope>
    <source>
        <strain evidence="3">CBS 990.96</strain>
    </source>
</reference>
<feature type="compositionally biased region" description="Basic and acidic residues" evidence="1">
    <location>
        <begin position="265"/>
        <end position="275"/>
    </location>
</feature>
<accession>A0AAN7H7B1</accession>
<dbReference type="PANTHER" id="PTHR40370">
    <property type="entry name" value="EXPRESSED PROTEIN"/>
    <property type="match status" value="1"/>
</dbReference>
<feature type="region of interest" description="Disordered" evidence="1">
    <location>
        <begin position="255"/>
        <end position="275"/>
    </location>
</feature>
<dbReference type="Pfam" id="PF11274">
    <property type="entry name" value="DUF3074"/>
    <property type="match status" value="1"/>
</dbReference>
<comment type="caution">
    <text evidence="3">The sequence shown here is derived from an EMBL/GenBank/DDBJ whole genome shotgun (WGS) entry which is preliminary data.</text>
</comment>
<feature type="compositionally biased region" description="Low complexity" evidence="1">
    <location>
        <begin position="42"/>
        <end position="60"/>
    </location>
</feature>
<keyword evidence="4" id="KW-1185">Reference proteome</keyword>
<evidence type="ECO:0000313" key="4">
    <source>
        <dbReference type="Proteomes" id="UP001301958"/>
    </source>
</evidence>
<dbReference type="EMBL" id="MU865296">
    <property type="protein sequence ID" value="KAK4230869.1"/>
    <property type="molecule type" value="Genomic_DNA"/>
</dbReference>
<dbReference type="SUPFAM" id="SSF55961">
    <property type="entry name" value="Bet v1-like"/>
    <property type="match status" value="1"/>
</dbReference>
<feature type="compositionally biased region" description="Basic and acidic residues" evidence="1">
    <location>
        <begin position="544"/>
        <end position="562"/>
    </location>
</feature>
<evidence type="ECO:0000259" key="2">
    <source>
        <dbReference type="Pfam" id="PF11274"/>
    </source>
</evidence>
<feature type="compositionally biased region" description="Basic and acidic residues" evidence="1">
    <location>
        <begin position="373"/>
        <end position="385"/>
    </location>
</feature>
<feature type="compositionally biased region" description="Polar residues" evidence="1">
    <location>
        <begin position="478"/>
        <end position="498"/>
    </location>
</feature>
<dbReference type="InterPro" id="IPR023393">
    <property type="entry name" value="START-like_dom_sf"/>
</dbReference>
<name>A0AAN7H7B1_9PEZI</name>
<sequence>MAHHSPFQSLAPLAWSSLTPESLPSLLGDTFSNAQILIDSIPPLPSSSSTTGHTRTRSQTAPVTSQPCSESLSPDVLKLRKDWTAVKPMAASSNPHNITVYKLSAKDGKGAWFARRSVHHGIHDFEKWEEALRKEFGETLKRGEEKDMPGQGNIRGIGAEKRVERVVVEGVGLMEVFLVSARFPGPTTPRDFVALHMTPESAKGNKGERQFMLVSRPCEHDECPPRSGFIRGRYESVEIIREVKVDGKKLGERMTRSSTNLGRNGESHVDGEGQGHGEETAIEWLMVTRSDPGGSVPRFMVEKGTPGGIVSDAGRFLEWFEQMFAEEEESEESEEVEEGEADLDGLDDRRALVASRGTLKQSRKSSSRTVVRQGDHGTNEEKQEDVPAPSGFYGMIASALEAAGSVVANRVATFAGSSVGTNSDVGNLDDVTEDSDDDDDASSQASFASAKEESTHANENSPPPFDGTKTNGVRDTDAISTRSSIISEGLLSNESTPTGRAGRYMAQHEKEVRKLQARMRKAQEKLERNSRRHRNQSSGEKEEEALAKLREKHEREVAKQEEKYRRELQRLAEKRLAEERKAEERRKKQVEREEKANVQMELERARAERDVALLQVEILTGQVGELQAQNTKLVARLGKAGIAWEG</sequence>
<protein>
    <recommendedName>
        <fullName evidence="2">DUF3074 domain-containing protein</fullName>
    </recommendedName>
</protein>
<feature type="region of interest" description="Disordered" evidence="1">
    <location>
        <begin position="417"/>
        <end position="562"/>
    </location>
</feature>
<reference evidence="3" key="2">
    <citation type="submission" date="2023-05" db="EMBL/GenBank/DDBJ databases">
        <authorList>
            <consortium name="Lawrence Berkeley National Laboratory"/>
            <person name="Steindorff A."/>
            <person name="Hensen N."/>
            <person name="Bonometti L."/>
            <person name="Westerberg I."/>
            <person name="Brannstrom I.O."/>
            <person name="Guillou S."/>
            <person name="Cros-Aarteil S."/>
            <person name="Calhoun S."/>
            <person name="Haridas S."/>
            <person name="Kuo A."/>
            <person name="Mondo S."/>
            <person name="Pangilinan J."/>
            <person name="Riley R."/>
            <person name="Labutti K."/>
            <person name="Andreopoulos B."/>
            <person name="Lipzen A."/>
            <person name="Chen C."/>
            <person name="Yanf M."/>
            <person name="Daum C."/>
            <person name="Ng V."/>
            <person name="Clum A."/>
            <person name="Ohm R."/>
            <person name="Martin F."/>
            <person name="Silar P."/>
            <person name="Natvig D."/>
            <person name="Lalanne C."/>
            <person name="Gautier V."/>
            <person name="Ament-Velasquez S.L."/>
            <person name="Kruys A."/>
            <person name="Hutchinson M.I."/>
            <person name="Powell A.J."/>
            <person name="Barry K."/>
            <person name="Miller A.N."/>
            <person name="Grigoriev I.V."/>
            <person name="Debuchy R."/>
            <person name="Gladieux P."/>
            <person name="Thoren M.H."/>
            <person name="Johannesson H."/>
        </authorList>
    </citation>
    <scope>NUCLEOTIDE SEQUENCE</scope>
    <source>
        <strain evidence="3">CBS 990.96</strain>
    </source>
</reference>
<gene>
    <name evidence="3" type="ORF">QBC38DRAFT_468129</name>
</gene>
<dbReference type="InterPro" id="IPR024500">
    <property type="entry name" value="DUF3074"/>
</dbReference>
<dbReference type="PANTHER" id="PTHR40370:SF1">
    <property type="entry name" value="DUF3074 DOMAIN-CONTAINING PROTEIN"/>
    <property type="match status" value="1"/>
</dbReference>